<proteinExistence type="predicted"/>
<accession>A0AAV2EZM8</accession>
<organism evidence="5 6">
    <name type="scientific">Linum trigynum</name>
    <dbReference type="NCBI Taxonomy" id="586398"/>
    <lineage>
        <taxon>Eukaryota</taxon>
        <taxon>Viridiplantae</taxon>
        <taxon>Streptophyta</taxon>
        <taxon>Embryophyta</taxon>
        <taxon>Tracheophyta</taxon>
        <taxon>Spermatophyta</taxon>
        <taxon>Magnoliopsida</taxon>
        <taxon>eudicotyledons</taxon>
        <taxon>Gunneridae</taxon>
        <taxon>Pentapetalae</taxon>
        <taxon>rosids</taxon>
        <taxon>fabids</taxon>
        <taxon>Malpighiales</taxon>
        <taxon>Linaceae</taxon>
        <taxon>Linum</taxon>
    </lineage>
</organism>
<keyword evidence="6" id="KW-1185">Reference proteome</keyword>
<sequence length="143" mass="16050">MTSSSSLGKKTAAVSVLIVLVIIMSPAGIRPTSAQEMSHVCNAREFDPEDHRRVCAYHLLDNLLGWTDPLPVGEFYDDYDCDWGKNTVYGYRMRENGTDAALCLVAAKNILQKKQCVNRIGGRAWGEGCYMRFEIYPIVIEKN</sequence>
<feature type="signal peptide" evidence="3">
    <location>
        <begin position="1"/>
        <end position="34"/>
    </location>
</feature>
<dbReference type="Gene3D" id="3.30.430.20">
    <property type="entry name" value="Gnk2 domain, C-X8-C-X2-C motif"/>
    <property type="match status" value="1"/>
</dbReference>
<name>A0AAV2EZM8_9ROSI</name>
<feature type="chain" id="PRO_5043785597" description="Gnk2-homologous domain-containing protein" evidence="3">
    <location>
        <begin position="35"/>
        <end position="143"/>
    </location>
</feature>
<evidence type="ECO:0000256" key="2">
    <source>
        <dbReference type="ARBA" id="ARBA00022737"/>
    </source>
</evidence>
<keyword evidence="1 3" id="KW-0732">Signal</keyword>
<reference evidence="5 6" key="1">
    <citation type="submission" date="2024-04" db="EMBL/GenBank/DDBJ databases">
        <authorList>
            <person name="Fracassetti M."/>
        </authorList>
    </citation>
    <scope>NUCLEOTIDE SEQUENCE [LARGE SCALE GENOMIC DNA]</scope>
</reference>
<dbReference type="InterPro" id="IPR002902">
    <property type="entry name" value="GNK2"/>
</dbReference>
<evidence type="ECO:0000259" key="4">
    <source>
        <dbReference type="PROSITE" id="PS51473"/>
    </source>
</evidence>
<dbReference type="InterPro" id="IPR038408">
    <property type="entry name" value="GNK2_sf"/>
</dbReference>
<feature type="domain" description="Gnk2-homologous" evidence="4">
    <location>
        <begin position="34"/>
        <end position="138"/>
    </location>
</feature>
<evidence type="ECO:0000256" key="1">
    <source>
        <dbReference type="ARBA" id="ARBA00022729"/>
    </source>
</evidence>
<evidence type="ECO:0000256" key="3">
    <source>
        <dbReference type="SAM" id="SignalP"/>
    </source>
</evidence>
<evidence type="ECO:0000313" key="5">
    <source>
        <dbReference type="EMBL" id="CAL1391043.1"/>
    </source>
</evidence>
<gene>
    <name evidence="5" type="ORF">LTRI10_LOCUS31790</name>
</gene>
<dbReference type="PROSITE" id="PS51473">
    <property type="entry name" value="GNK2"/>
    <property type="match status" value="1"/>
</dbReference>
<dbReference type="Proteomes" id="UP001497516">
    <property type="component" value="Chromosome 5"/>
</dbReference>
<dbReference type="EMBL" id="OZ034818">
    <property type="protein sequence ID" value="CAL1391043.1"/>
    <property type="molecule type" value="Genomic_DNA"/>
</dbReference>
<protein>
    <recommendedName>
        <fullName evidence="4">Gnk2-homologous domain-containing protein</fullName>
    </recommendedName>
</protein>
<evidence type="ECO:0000313" key="6">
    <source>
        <dbReference type="Proteomes" id="UP001497516"/>
    </source>
</evidence>
<dbReference type="AlphaFoldDB" id="A0AAV2EZM8"/>
<keyword evidence="2" id="KW-0677">Repeat</keyword>